<reference evidence="2" key="1">
    <citation type="submission" date="2022-11" db="EMBL/GenBank/DDBJ databases">
        <authorList>
            <person name="Scott C."/>
            <person name="Bruce N."/>
        </authorList>
    </citation>
    <scope>NUCLEOTIDE SEQUENCE</scope>
</reference>
<gene>
    <name evidence="2" type="ORF">PPNO1_LOCUS6221</name>
</gene>
<sequence>MMEFPMDPKDMVMATRIAAFYQQRCQAITNYQQQRCQAWANTYRQKCHETMQAAMLVVAWYVRDRIRRRRRKQKDKFRRGLRERRTQPRPVPKGERVRRWVSQVPQDPLPVDTLPMDRIMDKDEASFSVDAETAPDRDTKLFEMADNLIKSQYRNIEMEVVGDPPEPRDLDDAVGNENVGEAQMENDEEGYDEDDEDLYEDEDMDELDEEEELGSELVHGGTGKGSRGNEGSSLL</sequence>
<dbReference type="EMBL" id="CALLCH030000015">
    <property type="protein sequence ID" value="CAI4216568.1"/>
    <property type="molecule type" value="Genomic_DNA"/>
</dbReference>
<proteinExistence type="predicted"/>
<feature type="region of interest" description="Disordered" evidence="1">
    <location>
        <begin position="161"/>
        <end position="235"/>
    </location>
</feature>
<accession>A0A9P1MD93</accession>
<comment type="caution">
    <text evidence="2">The sequence shown here is derived from an EMBL/GenBank/DDBJ whole genome shotgun (WGS) entry which is preliminary data.</text>
</comment>
<keyword evidence="3" id="KW-1185">Reference proteome</keyword>
<evidence type="ECO:0000256" key="1">
    <source>
        <dbReference type="SAM" id="MobiDB-lite"/>
    </source>
</evidence>
<protein>
    <submittedName>
        <fullName evidence="2">Uncharacterized protein</fullName>
    </submittedName>
</protein>
<dbReference type="AlphaFoldDB" id="A0A9P1MD93"/>
<name>A0A9P1MD93_9PEZI</name>
<feature type="compositionally biased region" description="Basic and acidic residues" evidence="1">
    <location>
        <begin position="78"/>
        <end position="96"/>
    </location>
</feature>
<organism evidence="2 3">
    <name type="scientific">Parascedosporium putredinis</name>
    <dbReference type="NCBI Taxonomy" id="1442378"/>
    <lineage>
        <taxon>Eukaryota</taxon>
        <taxon>Fungi</taxon>
        <taxon>Dikarya</taxon>
        <taxon>Ascomycota</taxon>
        <taxon>Pezizomycotina</taxon>
        <taxon>Sordariomycetes</taxon>
        <taxon>Hypocreomycetidae</taxon>
        <taxon>Microascales</taxon>
        <taxon>Microascaceae</taxon>
        <taxon>Parascedosporium</taxon>
    </lineage>
</organism>
<feature type="compositionally biased region" description="Acidic residues" evidence="1">
    <location>
        <begin position="184"/>
        <end position="214"/>
    </location>
</feature>
<feature type="region of interest" description="Disordered" evidence="1">
    <location>
        <begin position="71"/>
        <end position="96"/>
    </location>
</feature>
<evidence type="ECO:0000313" key="2">
    <source>
        <dbReference type="EMBL" id="CAI4216568.1"/>
    </source>
</evidence>
<evidence type="ECO:0000313" key="3">
    <source>
        <dbReference type="Proteomes" id="UP000838763"/>
    </source>
</evidence>
<dbReference type="OrthoDB" id="5234702at2759"/>
<dbReference type="Proteomes" id="UP000838763">
    <property type="component" value="Unassembled WGS sequence"/>
</dbReference>